<dbReference type="PANTHER" id="PTHR31506">
    <property type="entry name" value="BES1/BZR1 HOMOLOG PROTEIN 3-RELATED"/>
    <property type="match status" value="1"/>
</dbReference>
<dbReference type="Pfam" id="PF05687">
    <property type="entry name" value="BES1_N"/>
    <property type="match status" value="1"/>
</dbReference>
<evidence type="ECO:0000256" key="3">
    <source>
        <dbReference type="ARBA" id="ARBA00023125"/>
    </source>
</evidence>
<dbReference type="InterPro" id="IPR008540">
    <property type="entry name" value="BES1_N"/>
</dbReference>
<comment type="similarity">
    <text evidence="1 5">Belongs to the BZR/LAT61 family.</text>
</comment>
<dbReference type="InterPro" id="IPR033264">
    <property type="entry name" value="BZR"/>
</dbReference>
<evidence type="ECO:0000313" key="7">
    <source>
        <dbReference type="RefSeq" id="XP_010241187.1"/>
    </source>
</evidence>
<accession>A0A1U7YTW7</accession>
<dbReference type="eggNOG" id="ENOG502S1GE">
    <property type="taxonomic scope" value="Eukaryota"/>
</dbReference>
<keyword evidence="3 5" id="KW-0238">DNA-binding</keyword>
<evidence type="ECO:0000256" key="1">
    <source>
        <dbReference type="ARBA" id="ARBA00005909"/>
    </source>
</evidence>
<sequence>MKQEPERKAYSSEVVRREREAEIEMKEATKGLTSEEKVAIGMIGRSASEKERTKMRERQRRAITTKIFNGLRKHGGYNLPPRADINDVLRELAREAGWVVEPDGTTYRATSSTTTITTPPNMVAMEQVSHFQSCCSTCITGKGSGTPTPTSSFGGGTGGDCSTTASPRHATFYDATPPRAGPGCGGNGSVPTSYLGSHFGMPYARSVPGIGVGAMPHLSTAQSLAFMMPQQHQQLYFQETRASNQITPVASPQQRRT</sequence>
<dbReference type="RefSeq" id="XP_010241187.1">
    <property type="nucleotide sequence ID" value="XM_010242885.2"/>
</dbReference>
<keyword evidence="5" id="KW-1070">Brassinosteroid signaling pathway</keyword>
<keyword evidence="4 5" id="KW-0804">Transcription</keyword>
<dbReference type="OMA" id="PLAFYMY"/>
<dbReference type="GO" id="GO:0009742">
    <property type="term" value="P:brassinosteroid mediated signaling pathway"/>
    <property type="evidence" value="ECO:0007669"/>
    <property type="project" value="UniProtKB-UniRule"/>
</dbReference>
<comment type="subcellular location">
    <subcellularLocation>
        <location evidence="5">Nucleus</location>
    </subcellularLocation>
</comment>
<keyword evidence="2 5" id="KW-0805">Transcription regulation</keyword>
<dbReference type="PANTHER" id="PTHR31506:SF4">
    <property type="entry name" value="BES1_BZR1 PLANT TRANSCRIPTION FACTOR N-TERMINAL DOMAIN-CONTAINING PROTEIN"/>
    <property type="match status" value="1"/>
</dbReference>
<keyword evidence="6" id="KW-1185">Reference proteome</keyword>
<dbReference type="GO" id="GO:0005634">
    <property type="term" value="C:nucleus"/>
    <property type="evidence" value="ECO:0007669"/>
    <property type="project" value="UniProtKB-SubCell"/>
</dbReference>
<dbReference type="Proteomes" id="UP000189703">
    <property type="component" value="Unplaced"/>
</dbReference>
<evidence type="ECO:0000256" key="5">
    <source>
        <dbReference type="RuleBase" id="RU369040"/>
    </source>
</evidence>
<dbReference type="GeneID" id="104585869"/>
<dbReference type="GO" id="GO:0006351">
    <property type="term" value="P:DNA-templated transcription"/>
    <property type="evidence" value="ECO:0007669"/>
    <property type="project" value="InterPro"/>
</dbReference>
<evidence type="ECO:0000256" key="2">
    <source>
        <dbReference type="ARBA" id="ARBA00023015"/>
    </source>
</evidence>
<dbReference type="KEGG" id="nnu:104585869"/>
<evidence type="ECO:0000313" key="6">
    <source>
        <dbReference type="Proteomes" id="UP000189703"/>
    </source>
</evidence>
<comment type="function">
    <text evidence="5">Functions in brassinosteroid signaling. May function as transcriptional repressor.</text>
</comment>
<gene>
    <name evidence="7" type="primary">LOC104585869</name>
</gene>
<dbReference type="GO" id="GO:0003700">
    <property type="term" value="F:DNA-binding transcription factor activity"/>
    <property type="evidence" value="ECO:0007669"/>
    <property type="project" value="UniProtKB-UniRule"/>
</dbReference>
<protein>
    <recommendedName>
        <fullName evidence="5">Protein BZR1 homolog</fullName>
    </recommendedName>
    <alternativeName>
        <fullName evidence="5">Protein BRASSINAZOLE-RESISTANT 1 homolog</fullName>
    </alternativeName>
</protein>
<name>A0A1U7YTW7_NELNU</name>
<dbReference type="AlphaFoldDB" id="A0A1U7YTW7"/>
<proteinExistence type="inferred from homology"/>
<evidence type="ECO:0000256" key="4">
    <source>
        <dbReference type="ARBA" id="ARBA00023163"/>
    </source>
</evidence>
<organism evidence="6 7">
    <name type="scientific">Nelumbo nucifera</name>
    <name type="common">Sacred lotus</name>
    <dbReference type="NCBI Taxonomy" id="4432"/>
    <lineage>
        <taxon>Eukaryota</taxon>
        <taxon>Viridiplantae</taxon>
        <taxon>Streptophyta</taxon>
        <taxon>Embryophyta</taxon>
        <taxon>Tracheophyta</taxon>
        <taxon>Spermatophyta</taxon>
        <taxon>Magnoliopsida</taxon>
        <taxon>Proteales</taxon>
        <taxon>Nelumbonaceae</taxon>
        <taxon>Nelumbo</taxon>
    </lineage>
</organism>
<dbReference type="OrthoDB" id="1907033at2759"/>
<reference evidence="7" key="1">
    <citation type="submission" date="2025-08" db="UniProtKB">
        <authorList>
            <consortium name="RefSeq"/>
        </authorList>
    </citation>
    <scope>IDENTIFICATION</scope>
</reference>
<dbReference type="GO" id="GO:0003677">
    <property type="term" value="F:DNA binding"/>
    <property type="evidence" value="ECO:0007669"/>
    <property type="project" value="UniProtKB-UniRule"/>
</dbReference>